<proteinExistence type="predicted"/>
<organism evidence="6 7">
    <name type="scientific">Lojkania enalia</name>
    <dbReference type="NCBI Taxonomy" id="147567"/>
    <lineage>
        <taxon>Eukaryota</taxon>
        <taxon>Fungi</taxon>
        <taxon>Dikarya</taxon>
        <taxon>Ascomycota</taxon>
        <taxon>Pezizomycotina</taxon>
        <taxon>Dothideomycetes</taxon>
        <taxon>Pleosporomycetidae</taxon>
        <taxon>Pleosporales</taxon>
        <taxon>Pleosporales incertae sedis</taxon>
        <taxon>Lojkania</taxon>
    </lineage>
</organism>
<evidence type="ECO:0000256" key="5">
    <source>
        <dbReference type="SAM" id="Phobius"/>
    </source>
</evidence>
<keyword evidence="7" id="KW-1185">Reference proteome</keyword>
<feature type="transmembrane region" description="Helical" evidence="5">
    <location>
        <begin position="115"/>
        <end position="140"/>
    </location>
</feature>
<feature type="transmembrane region" description="Helical" evidence="5">
    <location>
        <begin position="233"/>
        <end position="253"/>
    </location>
</feature>
<name>A0A9P4K2U8_9PLEO</name>
<keyword evidence="4 5" id="KW-0472">Membrane</keyword>
<evidence type="ECO:0000313" key="7">
    <source>
        <dbReference type="Proteomes" id="UP000800093"/>
    </source>
</evidence>
<dbReference type="EMBL" id="ML986684">
    <property type="protein sequence ID" value="KAF2260282.1"/>
    <property type="molecule type" value="Genomic_DNA"/>
</dbReference>
<accession>A0A9P4K2U8</accession>
<keyword evidence="3 5" id="KW-1133">Transmembrane helix</keyword>
<feature type="transmembrane region" description="Helical" evidence="5">
    <location>
        <begin position="152"/>
        <end position="174"/>
    </location>
</feature>
<feature type="transmembrane region" description="Helical" evidence="5">
    <location>
        <begin position="12"/>
        <end position="33"/>
    </location>
</feature>
<dbReference type="Proteomes" id="UP000800093">
    <property type="component" value="Unassembled WGS sequence"/>
</dbReference>
<dbReference type="PANTHER" id="PTHR31465:SF35">
    <property type="entry name" value="RTA1 DOMAIN PROTEIN-RELATED"/>
    <property type="match status" value="1"/>
</dbReference>
<feature type="transmembrane region" description="Helical" evidence="5">
    <location>
        <begin position="71"/>
        <end position="95"/>
    </location>
</feature>
<evidence type="ECO:0000313" key="6">
    <source>
        <dbReference type="EMBL" id="KAF2260282.1"/>
    </source>
</evidence>
<dbReference type="GO" id="GO:0016020">
    <property type="term" value="C:membrane"/>
    <property type="evidence" value="ECO:0007669"/>
    <property type="project" value="UniProtKB-SubCell"/>
</dbReference>
<reference evidence="7" key="1">
    <citation type="journal article" date="2020" name="Stud. Mycol.">
        <title>101 Dothideomycetes genomes: A test case for predicting lifestyles and emergence of pathogens.</title>
        <authorList>
            <person name="Haridas S."/>
            <person name="Albert R."/>
            <person name="Binder M."/>
            <person name="Bloem J."/>
            <person name="LaButti K."/>
            <person name="Salamov A."/>
            <person name="Andreopoulos B."/>
            <person name="Baker S."/>
            <person name="Barry K."/>
            <person name="Bills G."/>
            <person name="Bluhm B."/>
            <person name="Cannon C."/>
            <person name="Castanera R."/>
            <person name="Culley D."/>
            <person name="Daum C."/>
            <person name="Ezra D."/>
            <person name="Gonzalez J."/>
            <person name="Henrissat B."/>
            <person name="Kuo A."/>
            <person name="Liang C."/>
            <person name="Lipzen A."/>
            <person name="Lutzoni F."/>
            <person name="Magnuson J."/>
            <person name="Mondo S."/>
            <person name="Nolan M."/>
            <person name="Ohm R."/>
            <person name="Pangilinan J."/>
            <person name="Park H.-J."/>
            <person name="Ramirez L."/>
            <person name="Alfaro M."/>
            <person name="Sun H."/>
            <person name="Tritt A."/>
            <person name="Yoshinaga Y."/>
            <person name="Zwiers L.-H."/>
            <person name="Turgeon B."/>
            <person name="Goodwin S."/>
            <person name="Spatafora J."/>
            <person name="Crous P."/>
            <person name="Grigoriev I."/>
        </authorList>
    </citation>
    <scope>NUCLEOTIDE SEQUENCE [LARGE SCALE GENOMIC DNA]</scope>
    <source>
        <strain evidence="7">CBS 304.66</strain>
    </source>
</reference>
<dbReference type="InterPro" id="IPR007568">
    <property type="entry name" value="RTA1"/>
</dbReference>
<dbReference type="OrthoDB" id="3358017at2759"/>
<comment type="caution">
    <text evidence="6">The sequence shown here is derived from an EMBL/GenBank/DDBJ whole genome shotgun (WGS) entry which is preliminary data.</text>
</comment>
<dbReference type="PANTHER" id="PTHR31465">
    <property type="entry name" value="PROTEIN RTA1-RELATED"/>
    <property type="match status" value="1"/>
</dbReference>
<feature type="transmembrane region" description="Helical" evidence="5">
    <location>
        <begin position="195"/>
        <end position="213"/>
    </location>
</feature>
<sequence>MVKVHNYYAYSPSIPAAVIAIIVFSILFLLHTFRLLKTKTWFCIPFVVGALFEVGGYGVRAYGHSHPDSKAGYIAQTLLILLAPILFAASVYMFLGRIIRATGFASYSIIRTTWLTKIFVGGDILCFLIQAVGATMLTAAETKDAIDRGKTIVLFGLVLQLFIFGFFVVVGMVFHLRMRKRHENKSVVIGWNWQWYLNMLYVVSVIITLRNLFRVVEFAQGKQGYLMTTEWPIYVFDAILMAIVLAICQSWYVSRILQQHPGRDSQEHVEMMMNASGEPYRQIGA</sequence>
<evidence type="ECO:0000256" key="4">
    <source>
        <dbReference type="ARBA" id="ARBA00023136"/>
    </source>
</evidence>
<evidence type="ECO:0000256" key="3">
    <source>
        <dbReference type="ARBA" id="ARBA00022989"/>
    </source>
</evidence>
<comment type="subcellular location">
    <subcellularLocation>
        <location evidence="1">Membrane</location>
        <topology evidence="1">Multi-pass membrane protein</topology>
    </subcellularLocation>
</comment>
<dbReference type="AlphaFoldDB" id="A0A9P4K2U8"/>
<evidence type="ECO:0000256" key="1">
    <source>
        <dbReference type="ARBA" id="ARBA00004141"/>
    </source>
</evidence>
<evidence type="ECO:0000256" key="2">
    <source>
        <dbReference type="ARBA" id="ARBA00022692"/>
    </source>
</evidence>
<dbReference type="Pfam" id="PF04479">
    <property type="entry name" value="RTA1"/>
    <property type="match status" value="1"/>
</dbReference>
<feature type="transmembrane region" description="Helical" evidence="5">
    <location>
        <begin position="40"/>
        <end position="59"/>
    </location>
</feature>
<keyword evidence="2 5" id="KW-0812">Transmembrane</keyword>
<gene>
    <name evidence="6" type="ORF">CC78DRAFT_501806</name>
</gene>
<protein>
    <submittedName>
        <fullName evidence="6">RTA1-domain-containing protein</fullName>
    </submittedName>
</protein>